<proteinExistence type="predicted"/>
<dbReference type="PROSITE" id="PS51257">
    <property type="entry name" value="PROKAR_LIPOPROTEIN"/>
    <property type="match status" value="1"/>
</dbReference>
<sequence length="76" mass="8520">MFLGRRPVRSYVIAVQGQHLQQCSVASCLLLSVVPRGMPQALVLSFSFVEYGYKFEMADRRDWGGGGVIQRRTLSV</sequence>
<evidence type="ECO:0000313" key="2">
    <source>
        <dbReference type="Proteomes" id="UP000652761"/>
    </source>
</evidence>
<dbReference type="AlphaFoldDB" id="A0A843U3D0"/>
<evidence type="ECO:0000313" key="1">
    <source>
        <dbReference type="EMBL" id="MQL77935.1"/>
    </source>
</evidence>
<dbReference type="EMBL" id="NMUH01000373">
    <property type="protein sequence ID" value="MQL77935.1"/>
    <property type="molecule type" value="Genomic_DNA"/>
</dbReference>
<gene>
    <name evidence="1" type="ORF">Taro_010357</name>
</gene>
<organism evidence="1 2">
    <name type="scientific">Colocasia esculenta</name>
    <name type="common">Wild taro</name>
    <name type="synonym">Arum esculentum</name>
    <dbReference type="NCBI Taxonomy" id="4460"/>
    <lineage>
        <taxon>Eukaryota</taxon>
        <taxon>Viridiplantae</taxon>
        <taxon>Streptophyta</taxon>
        <taxon>Embryophyta</taxon>
        <taxon>Tracheophyta</taxon>
        <taxon>Spermatophyta</taxon>
        <taxon>Magnoliopsida</taxon>
        <taxon>Liliopsida</taxon>
        <taxon>Araceae</taxon>
        <taxon>Aroideae</taxon>
        <taxon>Colocasieae</taxon>
        <taxon>Colocasia</taxon>
    </lineage>
</organism>
<comment type="caution">
    <text evidence="1">The sequence shown here is derived from an EMBL/GenBank/DDBJ whole genome shotgun (WGS) entry which is preliminary data.</text>
</comment>
<name>A0A843U3D0_COLES</name>
<dbReference type="Proteomes" id="UP000652761">
    <property type="component" value="Unassembled WGS sequence"/>
</dbReference>
<accession>A0A843U3D0</accession>
<keyword evidence="2" id="KW-1185">Reference proteome</keyword>
<protein>
    <submittedName>
        <fullName evidence="1">Uncharacterized protein</fullName>
    </submittedName>
</protein>
<reference evidence="1" key="1">
    <citation type="submission" date="2017-07" db="EMBL/GenBank/DDBJ databases">
        <title>Taro Niue Genome Assembly and Annotation.</title>
        <authorList>
            <person name="Atibalentja N."/>
            <person name="Keating K."/>
            <person name="Fields C.J."/>
        </authorList>
    </citation>
    <scope>NUCLEOTIDE SEQUENCE</scope>
    <source>
        <strain evidence="1">Niue_2</strain>
        <tissue evidence="1">Leaf</tissue>
    </source>
</reference>